<dbReference type="PROSITE" id="PS50181">
    <property type="entry name" value="FBOX"/>
    <property type="match status" value="1"/>
</dbReference>
<dbReference type="SUPFAM" id="SSF52047">
    <property type="entry name" value="RNI-like"/>
    <property type="match status" value="1"/>
</dbReference>
<accession>A0A0A8YJC2</accession>
<evidence type="ECO:0000259" key="1">
    <source>
        <dbReference type="PROSITE" id="PS50181"/>
    </source>
</evidence>
<dbReference type="SUPFAM" id="SSF81383">
    <property type="entry name" value="F-box domain"/>
    <property type="match status" value="1"/>
</dbReference>
<dbReference type="InterPro" id="IPR053781">
    <property type="entry name" value="F-box_AtFBL13-like"/>
</dbReference>
<feature type="domain" description="F-box" evidence="1">
    <location>
        <begin position="36"/>
        <end position="84"/>
    </location>
</feature>
<dbReference type="CDD" id="cd22160">
    <property type="entry name" value="F-box_AtFBL13-like"/>
    <property type="match status" value="1"/>
</dbReference>
<evidence type="ECO:0000313" key="2">
    <source>
        <dbReference type="EMBL" id="JAD26146.1"/>
    </source>
</evidence>
<dbReference type="SMART" id="SM00256">
    <property type="entry name" value="FBOX"/>
    <property type="match status" value="1"/>
</dbReference>
<dbReference type="PANTHER" id="PTHR32141">
    <property type="match status" value="1"/>
</dbReference>
<dbReference type="Pfam" id="PF08387">
    <property type="entry name" value="FBD"/>
    <property type="match status" value="1"/>
</dbReference>
<dbReference type="InterPro" id="IPR055411">
    <property type="entry name" value="LRR_FXL15/At3g58940/PEG3-like"/>
</dbReference>
<dbReference type="AlphaFoldDB" id="A0A0A8YJC2"/>
<dbReference type="InterPro" id="IPR036047">
    <property type="entry name" value="F-box-like_dom_sf"/>
</dbReference>
<dbReference type="InterPro" id="IPR001810">
    <property type="entry name" value="F-box_dom"/>
</dbReference>
<name>A0A0A8YJC2_ARUDO</name>
<protein>
    <recommendedName>
        <fullName evidence="1">F-box domain-containing protein</fullName>
    </recommendedName>
</protein>
<reference evidence="2" key="2">
    <citation type="journal article" date="2015" name="Data Brief">
        <title>Shoot transcriptome of the giant reed, Arundo donax.</title>
        <authorList>
            <person name="Barrero R.A."/>
            <person name="Guerrero F.D."/>
            <person name="Moolhuijzen P."/>
            <person name="Goolsby J.A."/>
            <person name="Tidwell J."/>
            <person name="Bellgard S.E."/>
            <person name="Bellgard M.I."/>
        </authorList>
    </citation>
    <scope>NUCLEOTIDE SEQUENCE</scope>
    <source>
        <tissue evidence="2">Shoot tissue taken approximately 20 cm above the soil surface</tissue>
    </source>
</reference>
<sequence length="494" mass="55364">MAMDAVRQCVLGCLPVPAVTLDGTLSAVASEDNDGEDRISALPDEILRDVVSRLPIKDAVRTTVLSPRWRRVWHSAPLVLYDAHLFPACEPARAAAIDRILTGHPGPLHTVHLSYFFFGVQERERQLAKWLPLLADGGVEDLVLISQPPPLDMLLPAEILRCAELCRLYLGFWMFPDTSDLPDGAGVFPYLREFVLLNTLIEDRDLDHMLASSPALEMLALVVSYGLPQHFRLRGHNLQCVLFWLSMTVEIAVVDAPRLERLIMWRTCLPSGIDESDDEPRMGIRIACATKLKVLGYLELGVHKLQIGNTVIKADTKASPCSIAPSVKILALKVDFNVFTEVQMLASFLMCFPNIETLHVESSMADEPTRENFTEFFEKLSPIECVRSNIKNVVLHKFWGILNEVVFLKFLTQRANELQKLTLVLSHEALVPVGQDLLSALAIPPWASKECMLLLVGPTVEHGFNFRRASDLSINDPFVSEHDQELFRVFKKGE</sequence>
<dbReference type="Pfam" id="PF00646">
    <property type="entry name" value="F-box"/>
    <property type="match status" value="1"/>
</dbReference>
<dbReference type="Gene3D" id="1.20.1280.50">
    <property type="match status" value="1"/>
</dbReference>
<dbReference type="InterPro" id="IPR055302">
    <property type="entry name" value="F-box_dom-containing"/>
</dbReference>
<dbReference type="InterPro" id="IPR006566">
    <property type="entry name" value="FBD"/>
</dbReference>
<dbReference type="EMBL" id="GBRH01271749">
    <property type="protein sequence ID" value="JAD26146.1"/>
    <property type="molecule type" value="Transcribed_RNA"/>
</dbReference>
<dbReference type="Pfam" id="PF24758">
    <property type="entry name" value="LRR_At5g56370"/>
    <property type="match status" value="1"/>
</dbReference>
<proteinExistence type="predicted"/>
<dbReference type="PANTHER" id="PTHR32141:SF141">
    <property type="entry name" value="FBD DOMAIN-CONTAINING PROTEIN"/>
    <property type="match status" value="1"/>
</dbReference>
<reference evidence="2" key="1">
    <citation type="submission" date="2014-09" db="EMBL/GenBank/DDBJ databases">
        <authorList>
            <person name="Magalhaes I.L.F."/>
            <person name="Oliveira U."/>
            <person name="Santos F.R."/>
            <person name="Vidigal T.H.D.A."/>
            <person name="Brescovit A.D."/>
            <person name="Santos A.J."/>
        </authorList>
    </citation>
    <scope>NUCLEOTIDE SEQUENCE</scope>
    <source>
        <tissue evidence="2">Shoot tissue taken approximately 20 cm above the soil surface</tissue>
    </source>
</reference>
<organism evidence="2">
    <name type="scientific">Arundo donax</name>
    <name type="common">Giant reed</name>
    <name type="synonym">Donax arundinaceus</name>
    <dbReference type="NCBI Taxonomy" id="35708"/>
    <lineage>
        <taxon>Eukaryota</taxon>
        <taxon>Viridiplantae</taxon>
        <taxon>Streptophyta</taxon>
        <taxon>Embryophyta</taxon>
        <taxon>Tracheophyta</taxon>
        <taxon>Spermatophyta</taxon>
        <taxon>Magnoliopsida</taxon>
        <taxon>Liliopsida</taxon>
        <taxon>Poales</taxon>
        <taxon>Poaceae</taxon>
        <taxon>PACMAD clade</taxon>
        <taxon>Arundinoideae</taxon>
        <taxon>Arundineae</taxon>
        <taxon>Arundo</taxon>
    </lineage>
</organism>